<evidence type="ECO:0000256" key="1">
    <source>
        <dbReference type="SAM" id="MobiDB-lite"/>
    </source>
</evidence>
<name>A0ABP4JIU0_9ACTN</name>
<organism evidence="2 3">
    <name type="scientific">Streptomyces thermospinosisporus</name>
    <dbReference type="NCBI Taxonomy" id="161482"/>
    <lineage>
        <taxon>Bacteria</taxon>
        <taxon>Bacillati</taxon>
        <taxon>Actinomycetota</taxon>
        <taxon>Actinomycetes</taxon>
        <taxon>Kitasatosporales</taxon>
        <taxon>Streptomycetaceae</taxon>
        <taxon>Streptomyces</taxon>
    </lineage>
</organism>
<feature type="region of interest" description="Disordered" evidence="1">
    <location>
        <begin position="15"/>
        <end position="82"/>
    </location>
</feature>
<sequence>MLTVGVVVPHTLRLLRNRTAGTASHSVTDPAAARADRHERKAPQAQPETGQAGRQAGQAGPPYGHRAPGLQIPENLAIPFRP</sequence>
<protein>
    <submittedName>
        <fullName evidence="2">Uncharacterized protein</fullName>
    </submittedName>
</protein>
<feature type="compositionally biased region" description="Low complexity" evidence="1">
    <location>
        <begin position="50"/>
        <end position="60"/>
    </location>
</feature>
<keyword evidence="3" id="KW-1185">Reference proteome</keyword>
<dbReference type="EMBL" id="BAAAIZ010000021">
    <property type="protein sequence ID" value="GAA1420220.1"/>
    <property type="molecule type" value="Genomic_DNA"/>
</dbReference>
<dbReference type="Proteomes" id="UP001500973">
    <property type="component" value="Unassembled WGS sequence"/>
</dbReference>
<comment type="caution">
    <text evidence="2">The sequence shown here is derived from an EMBL/GenBank/DDBJ whole genome shotgun (WGS) entry which is preliminary data.</text>
</comment>
<accession>A0ABP4JIU0</accession>
<gene>
    <name evidence="2" type="ORF">GCM10009601_18260</name>
</gene>
<proteinExistence type="predicted"/>
<evidence type="ECO:0000313" key="2">
    <source>
        <dbReference type="EMBL" id="GAA1420220.1"/>
    </source>
</evidence>
<evidence type="ECO:0000313" key="3">
    <source>
        <dbReference type="Proteomes" id="UP001500973"/>
    </source>
</evidence>
<reference evidence="3" key="1">
    <citation type="journal article" date="2019" name="Int. J. Syst. Evol. Microbiol.">
        <title>The Global Catalogue of Microorganisms (GCM) 10K type strain sequencing project: providing services to taxonomists for standard genome sequencing and annotation.</title>
        <authorList>
            <consortium name="The Broad Institute Genomics Platform"/>
            <consortium name="The Broad Institute Genome Sequencing Center for Infectious Disease"/>
            <person name="Wu L."/>
            <person name="Ma J."/>
        </authorList>
    </citation>
    <scope>NUCLEOTIDE SEQUENCE [LARGE SCALE GENOMIC DNA]</scope>
    <source>
        <strain evidence="3">JCM 11756</strain>
    </source>
</reference>